<gene>
    <name evidence="2" type="ORF">HUT09_00945</name>
</gene>
<sequence>MTVEGTVSGLEERVAGRAWTVRLDAADRGGATVRVSCSRPACTPQVLPTAAAGRTAAVAHLATHLRAASGPRPEAYCACRAEECHTHIRDAGPRERAVPSRCGGPVVMAVINDRQGRWWRALECCARCAAAHSSAKIVATAPAAAPATAGPVATRPHPAAGARAGADRPAGAIGPHFSHAPSSTAPATQGVPVPQGVPAPRTPKPRRSRRYGKIAQRIVPHDLHPVALRDELIELGDLFRAYQQRPEPDLAELADLHSRKAKAFRIWAEVSGVTELVLEARRAEQAADAALLQHQQRTGQSPVGEGEVTNRLLPGLTQWEHARTVLAHVAEHTPLPGPEARLMAVMLTLRSALTGTGNLVGQDVRGLPLTDPEELIGRLVDSGWLSIPGTADDLLESRPESPTPITIPSLMPGEDGQGPFDFGRKTRPKLSGWAQRVVGDKKLRKKKTGAATRLLALALAVRTSTDGRLGADGEGIDVAALTSWCAVEPDELEPLVEQLTAADWLAEAAVTDGRLTGRLAERVLQVSCPLP</sequence>
<evidence type="ECO:0000313" key="3">
    <source>
        <dbReference type="Proteomes" id="UP000509345"/>
    </source>
</evidence>
<dbReference type="GeneID" id="87629751"/>
<protein>
    <submittedName>
        <fullName evidence="2">Uncharacterized protein</fullName>
    </submittedName>
</protein>
<dbReference type="Proteomes" id="UP000509345">
    <property type="component" value="Chromosome"/>
</dbReference>
<feature type="compositionally biased region" description="Low complexity" evidence="1">
    <location>
        <begin position="147"/>
        <end position="175"/>
    </location>
</feature>
<accession>A0A7H8MI74</accession>
<evidence type="ECO:0000256" key="1">
    <source>
        <dbReference type="SAM" id="MobiDB-lite"/>
    </source>
</evidence>
<feature type="region of interest" description="Disordered" evidence="1">
    <location>
        <begin position="392"/>
        <end position="417"/>
    </location>
</feature>
<feature type="region of interest" description="Disordered" evidence="1">
    <location>
        <begin position="147"/>
        <end position="210"/>
    </location>
</feature>
<proteinExistence type="predicted"/>
<reference evidence="2 3" key="1">
    <citation type="submission" date="2020-06" db="EMBL/GenBank/DDBJ databases">
        <title>Genome mining for natural products.</title>
        <authorList>
            <person name="Zhang B."/>
            <person name="Shi J."/>
            <person name="Ge H."/>
        </authorList>
    </citation>
    <scope>NUCLEOTIDE SEQUENCE [LARGE SCALE GENOMIC DNA]</scope>
    <source>
        <strain evidence="2 3">NA06532</strain>
    </source>
</reference>
<evidence type="ECO:0000313" key="2">
    <source>
        <dbReference type="EMBL" id="QKW41225.1"/>
    </source>
</evidence>
<name>A0A7H8MI74_STRMI</name>
<dbReference type="RefSeq" id="WP_176142975.1">
    <property type="nucleotide sequence ID" value="NZ_CP054926.1"/>
</dbReference>
<dbReference type="AlphaFoldDB" id="A0A7H8MI74"/>
<dbReference type="EMBL" id="CP054926">
    <property type="protein sequence ID" value="QKW41225.1"/>
    <property type="molecule type" value="Genomic_DNA"/>
</dbReference>
<organism evidence="2 3">
    <name type="scientific">Streptomyces microflavus</name>
    <name type="common">Streptomyces lipmanii</name>
    <dbReference type="NCBI Taxonomy" id="1919"/>
    <lineage>
        <taxon>Bacteria</taxon>
        <taxon>Bacillati</taxon>
        <taxon>Actinomycetota</taxon>
        <taxon>Actinomycetes</taxon>
        <taxon>Kitasatosporales</taxon>
        <taxon>Streptomycetaceae</taxon>
        <taxon>Streptomyces</taxon>
    </lineage>
</organism>